<accession>A0A7Z2T1E6</accession>
<dbReference type="UniPathway" id="UPA00219"/>
<feature type="binding site" evidence="13">
    <location>
        <position position="161"/>
    </location>
    <ligand>
        <name>UDP-N-acetyl-alpha-D-muramoyl-L-alanyl-D-glutamate</name>
        <dbReference type="ChEBI" id="CHEBI:83900"/>
    </ligand>
</feature>
<evidence type="ECO:0000256" key="11">
    <source>
        <dbReference type="ARBA" id="ARBA00076158"/>
    </source>
</evidence>
<gene>
    <name evidence="13 18" type="primary">murE</name>
    <name evidence="18" type="ORF">GT360_02830</name>
</gene>
<dbReference type="InterPro" id="IPR005761">
    <property type="entry name" value="UDP-N-AcMur-Glu-dNH2Pim_ligase"/>
</dbReference>
<dbReference type="Pfam" id="PF08245">
    <property type="entry name" value="Mur_ligase_M"/>
    <property type="match status" value="1"/>
</dbReference>
<dbReference type="InterPro" id="IPR036615">
    <property type="entry name" value="Mur_ligase_C_dom_sf"/>
</dbReference>
<dbReference type="NCBIfam" id="NF001126">
    <property type="entry name" value="PRK00139.1-4"/>
    <property type="match status" value="1"/>
</dbReference>
<evidence type="ECO:0000259" key="16">
    <source>
        <dbReference type="Pfam" id="PF02875"/>
    </source>
</evidence>
<keyword evidence="13" id="KW-0067">ATP-binding</keyword>
<feature type="binding site" evidence="13">
    <location>
        <begin position="162"/>
        <end position="163"/>
    </location>
    <ligand>
        <name>UDP-N-acetyl-alpha-D-muramoyl-L-alanyl-D-glutamate</name>
        <dbReference type="ChEBI" id="CHEBI:83900"/>
    </ligand>
</feature>
<feature type="domain" description="Mur ligase central" evidence="17">
    <location>
        <begin position="118"/>
        <end position="317"/>
    </location>
</feature>
<feature type="binding site" evidence="13">
    <location>
        <position position="465"/>
    </location>
    <ligand>
        <name>meso-2,6-diaminopimelate</name>
        <dbReference type="ChEBI" id="CHEBI:57791"/>
    </ligand>
</feature>
<dbReference type="InterPro" id="IPR000713">
    <property type="entry name" value="Mur_ligase_N"/>
</dbReference>
<feature type="binding site" evidence="13">
    <location>
        <position position="35"/>
    </location>
    <ligand>
        <name>UDP-N-acetyl-alpha-D-muramoyl-L-alanyl-D-glutamate</name>
        <dbReference type="ChEBI" id="CHEBI:83900"/>
    </ligand>
</feature>
<dbReference type="Pfam" id="PF01225">
    <property type="entry name" value="Mur_ligase"/>
    <property type="match status" value="1"/>
</dbReference>
<dbReference type="Pfam" id="PF02875">
    <property type="entry name" value="Mur_ligase_C"/>
    <property type="match status" value="1"/>
</dbReference>
<dbReference type="GO" id="GO:0008360">
    <property type="term" value="P:regulation of cell shape"/>
    <property type="evidence" value="ECO:0007669"/>
    <property type="project" value="UniProtKB-KW"/>
</dbReference>
<dbReference type="GO" id="GO:0000287">
    <property type="term" value="F:magnesium ion binding"/>
    <property type="evidence" value="ECO:0007669"/>
    <property type="project" value="UniProtKB-UniRule"/>
</dbReference>
<feature type="domain" description="Mur ligase C-terminal" evidence="16">
    <location>
        <begin position="341"/>
        <end position="467"/>
    </location>
</feature>
<dbReference type="AlphaFoldDB" id="A0A7Z2T1E6"/>
<keyword evidence="5 13" id="KW-0131">Cell cycle</keyword>
<feature type="binding site" evidence="13">
    <location>
        <begin position="120"/>
        <end position="126"/>
    </location>
    <ligand>
        <name>ATP</name>
        <dbReference type="ChEBI" id="CHEBI:30616"/>
    </ligand>
</feature>
<dbReference type="SUPFAM" id="SSF63418">
    <property type="entry name" value="MurE/MurF N-terminal domain"/>
    <property type="match status" value="1"/>
</dbReference>
<feature type="binding site" evidence="13">
    <location>
        <position position="195"/>
    </location>
    <ligand>
        <name>UDP-N-acetyl-alpha-D-muramoyl-L-alanyl-D-glutamate</name>
        <dbReference type="ChEBI" id="CHEBI:83900"/>
    </ligand>
</feature>
<comment type="catalytic activity">
    <reaction evidence="7 13">
        <text>UDP-N-acetyl-alpha-D-muramoyl-L-alanyl-D-glutamate + meso-2,6-diaminopimelate + ATP = UDP-N-acetyl-alpha-D-muramoyl-L-alanyl-gamma-D-glutamyl-meso-2,6-diaminopimelate + ADP + phosphate + H(+)</text>
        <dbReference type="Rhea" id="RHEA:23676"/>
        <dbReference type="ChEBI" id="CHEBI:15378"/>
        <dbReference type="ChEBI" id="CHEBI:30616"/>
        <dbReference type="ChEBI" id="CHEBI:43474"/>
        <dbReference type="ChEBI" id="CHEBI:57791"/>
        <dbReference type="ChEBI" id="CHEBI:83900"/>
        <dbReference type="ChEBI" id="CHEBI:83905"/>
        <dbReference type="ChEBI" id="CHEBI:456216"/>
        <dbReference type="EC" id="6.3.2.13"/>
    </reaction>
</comment>
<dbReference type="Gene3D" id="3.40.1390.10">
    <property type="entry name" value="MurE/MurF, N-terminal domain"/>
    <property type="match status" value="1"/>
</dbReference>
<comment type="subcellular location">
    <subcellularLocation>
        <location evidence="13 14">Cytoplasm</location>
    </subcellularLocation>
</comment>
<keyword evidence="6 13" id="KW-0961">Cell wall biogenesis/degradation</keyword>
<feature type="binding site" evidence="13">
    <location>
        <position position="469"/>
    </location>
    <ligand>
        <name>meso-2,6-diaminopimelate</name>
        <dbReference type="ChEBI" id="CHEBI:57791"/>
    </ligand>
</feature>
<evidence type="ECO:0000256" key="1">
    <source>
        <dbReference type="ARBA" id="ARBA00005898"/>
    </source>
</evidence>
<dbReference type="GO" id="GO:0008765">
    <property type="term" value="F:UDP-N-acetylmuramoylalanyl-D-glutamate-2,6-diaminopimelate ligase activity"/>
    <property type="evidence" value="ECO:0007669"/>
    <property type="project" value="UniProtKB-UniRule"/>
</dbReference>
<comment type="similarity">
    <text evidence="1 13">Belongs to the MurCDEF family. MurE subfamily.</text>
</comment>
<evidence type="ECO:0000259" key="17">
    <source>
        <dbReference type="Pfam" id="PF08245"/>
    </source>
</evidence>
<evidence type="ECO:0000256" key="14">
    <source>
        <dbReference type="RuleBase" id="RU004135"/>
    </source>
</evidence>
<dbReference type="SUPFAM" id="SSF53623">
    <property type="entry name" value="MurD-like peptide ligases, catalytic domain"/>
    <property type="match status" value="1"/>
</dbReference>
<name>A0A7Z2T1E6_9VIBR</name>
<evidence type="ECO:0000256" key="10">
    <source>
        <dbReference type="ARBA" id="ARBA00075482"/>
    </source>
</evidence>
<evidence type="ECO:0000256" key="2">
    <source>
        <dbReference type="ARBA" id="ARBA00022618"/>
    </source>
</evidence>
<dbReference type="PANTHER" id="PTHR23135:SF4">
    <property type="entry name" value="UDP-N-ACETYLMURAMOYL-L-ALANYL-D-GLUTAMATE--2,6-DIAMINOPIMELATE LIGASE MURE HOMOLOG, CHLOROPLASTIC"/>
    <property type="match status" value="1"/>
</dbReference>
<dbReference type="Proteomes" id="UP000464262">
    <property type="component" value="Chromosome 1"/>
</dbReference>
<evidence type="ECO:0000259" key="15">
    <source>
        <dbReference type="Pfam" id="PF01225"/>
    </source>
</evidence>
<dbReference type="Gene3D" id="3.90.190.20">
    <property type="entry name" value="Mur ligase, C-terminal domain"/>
    <property type="match status" value="1"/>
</dbReference>
<dbReference type="NCBIfam" id="TIGR01085">
    <property type="entry name" value="murE"/>
    <property type="match status" value="1"/>
</dbReference>
<keyword evidence="19" id="KW-1185">Reference proteome</keyword>
<keyword evidence="13" id="KW-0460">Magnesium</keyword>
<protein>
    <recommendedName>
        <fullName evidence="9 13">UDP-N-acetylmuramoyl-L-alanyl-D-glutamate--2,6-diaminopimelate ligase</fullName>
        <ecNumber evidence="8 13">6.3.2.13</ecNumber>
    </recommendedName>
    <alternativeName>
        <fullName evidence="10 13">Meso-A2pm-adding enzyme</fullName>
    </alternativeName>
    <alternativeName>
        <fullName evidence="11 13">Meso-diaminopimelate-adding enzyme</fullName>
    </alternativeName>
    <alternativeName>
        <fullName evidence="12 13">UDP-MurNAc-L-Ala-D-Glu:meso-diaminopimelate ligase</fullName>
    </alternativeName>
    <alternativeName>
        <fullName evidence="13">UDP-MurNAc-tripeptide synthetase</fullName>
    </alternativeName>
    <alternativeName>
        <fullName evidence="13">UDP-N-acetylmuramyl-tripeptide synthetase</fullName>
    </alternativeName>
</protein>
<dbReference type="PANTHER" id="PTHR23135">
    <property type="entry name" value="MUR LIGASE FAMILY MEMBER"/>
    <property type="match status" value="1"/>
</dbReference>
<keyword evidence="4 13" id="KW-0573">Peptidoglycan synthesis</keyword>
<feature type="binding site" evidence="13">
    <location>
        <position position="33"/>
    </location>
    <ligand>
        <name>UDP-N-acetyl-alpha-D-muramoyl-L-alanyl-D-glutamate</name>
        <dbReference type="ChEBI" id="CHEBI:83900"/>
    </ligand>
</feature>
<evidence type="ECO:0000256" key="12">
    <source>
        <dbReference type="ARBA" id="ARBA00081560"/>
    </source>
</evidence>
<dbReference type="InterPro" id="IPR036565">
    <property type="entry name" value="Mur-like_cat_sf"/>
</dbReference>
<dbReference type="InterPro" id="IPR004101">
    <property type="entry name" value="Mur_ligase_C"/>
</dbReference>
<feature type="short sequence motif" description="Meso-diaminopimelate recognition motif" evidence="13">
    <location>
        <begin position="414"/>
        <end position="417"/>
    </location>
</feature>
<organism evidence="18 19">
    <name type="scientific">Vibrio astriarenae</name>
    <dbReference type="NCBI Taxonomy" id="1481923"/>
    <lineage>
        <taxon>Bacteria</taxon>
        <taxon>Pseudomonadati</taxon>
        <taxon>Pseudomonadota</taxon>
        <taxon>Gammaproteobacteria</taxon>
        <taxon>Vibrionales</taxon>
        <taxon>Vibrionaceae</taxon>
        <taxon>Vibrio</taxon>
    </lineage>
</organism>
<feature type="binding site" evidence="13">
    <location>
        <begin position="50"/>
        <end position="52"/>
    </location>
    <ligand>
        <name>UDP-N-acetyl-alpha-D-muramoyl-L-alanyl-D-glutamate</name>
        <dbReference type="ChEBI" id="CHEBI:83900"/>
    </ligand>
</feature>
<dbReference type="InterPro" id="IPR035911">
    <property type="entry name" value="MurE/MurF_N"/>
</dbReference>
<dbReference type="GO" id="GO:0071555">
    <property type="term" value="P:cell wall organization"/>
    <property type="evidence" value="ECO:0007669"/>
    <property type="project" value="UniProtKB-KW"/>
</dbReference>
<comment type="pathway">
    <text evidence="13 14">Cell wall biogenesis; peptidoglycan biosynthesis.</text>
</comment>
<feature type="binding site" evidence="13">
    <location>
        <position position="197"/>
    </location>
    <ligand>
        <name>UDP-N-acetyl-alpha-D-muramoyl-L-alanyl-D-glutamate</name>
        <dbReference type="ChEBI" id="CHEBI:83900"/>
    </ligand>
</feature>
<feature type="binding site" evidence="13">
    <location>
        <begin position="414"/>
        <end position="417"/>
    </location>
    <ligand>
        <name>meso-2,6-diaminopimelate</name>
        <dbReference type="ChEBI" id="CHEBI:57791"/>
    </ligand>
</feature>
<evidence type="ECO:0000256" key="13">
    <source>
        <dbReference type="HAMAP-Rule" id="MF_00208"/>
    </source>
</evidence>
<comment type="cofactor">
    <cofactor evidence="13">
        <name>Mg(2+)</name>
        <dbReference type="ChEBI" id="CHEBI:18420"/>
    </cofactor>
</comment>
<evidence type="ECO:0000256" key="4">
    <source>
        <dbReference type="ARBA" id="ARBA00022984"/>
    </source>
</evidence>
<comment type="caution">
    <text evidence="13">Lacks conserved residue(s) required for the propagation of feature annotation.</text>
</comment>
<keyword evidence="13 18" id="KW-0436">Ligase</keyword>
<dbReference type="GO" id="GO:0009252">
    <property type="term" value="P:peptidoglycan biosynthetic process"/>
    <property type="evidence" value="ECO:0007669"/>
    <property type="project" value="UniProtKB-UniRule"/>
</dbReference>
<sequence length="495" mass="53348">MQTQSVDLASLVAPWLDLSSSPYADKAVGELHLDSRQIKANDTFVAIPGHQVDGRSFIPKAIELGAAIVLSQASDAHPHGEIEVVEHCVIVHIAELNQHLSQLAGRKYTHQNNRLIGITGTNGKTTISQLIAQWLILAERKAAVMGTTGNGFLDDLKPAANTTGSAIEIQRTLAELDQQGAQYTALEVSSHGLIQGRVAALEFQVGVFTNLSRDHLDYHGTMQEYAGAKQRLFTTHRCHAAVINADDDVGKQWVREVDGAIAVSLGQHRDNNGVFATRVDYATSGITIEFDGFAGSGRLHVPLIGEFNASNVLLAFSTLLKLGVTKQVLLDTAAQLKPVLGRMELFSQPRKAKIVVDYAHTPDALEKALAALRVHCEGKLWVVVGCGGDRDKGKRPMMAASAEKLADHAIFADDNPRSENPAAIVSDMLAGVTNPEVITVEHDRFAAAQYAIEQASDKDIILLAGKGHEDYQVFANGNTHYSDRETAATLLGVTL</sequence>
<reference evidence="18 19" key="1">
    <citation type="submission" date="2020-01" db="EMBL/GenBank/DDBJ databases">
        <title>Whole genome and functional gene identification of agarase of Vibrio HN897.</title>
        <authorList>
            <person name="Liu Y."/>
            <person name="Zhao Z."/>
        </authorList>
    </citation>
    <scope>NUCLEOTIDE SEQUENCE [LARGE SCALE GENOMIC DNA]</scope>
    <source>
        <strain evidence="18 19">HN897</strain>
    </source>
</reference>
<feature type="domain" description="Mur ligase N-terminal catalytic" evidence="15">
    <location>
        <begin position="31"/>
        <end position="108"/>
    </location>
</feature>
<evidence type="ECO:0000256" key="5">
    <source>
        <dbReference type="ARBA" id="ARBA00023306"/>
    </source>
</evidence>
<dbReference type="RefSeq" id="WP_164647412.1">
    <property type="nucleotide sequence ID" value="NZ_CP047475.1"/>
</dbReference>
<comment type="PTM">
    <text evidence="13">Carboxylation is probably crucial for Mg(2+) binding and, consequently, for the gamma-phosphate positioning of ATP.</text>
</comment>
<feature type="binding site" evidence="13">
    <location>
        <position position="390"/>
    </location>
    <ligand>
        <name>meso-2,6-diaminopimelate</name>
        <dbReference type="ChEBI" id="CHEBI:57791"/>
    </ligand>
</feature>
<dbReference type="GO" id="GO:0005524">
    <property type="term" value="F:ATP binding"/>
    <property type="evidence" value="ECO:0007669"/>
    <property type="project" value="UniProtKB-UniRule"/>
</dbReference>
<dbReference type="GO" id="GO:0005737">
    <property type="term" value="C:cytoplasm"/>
    <property type="evidence" value="ECO:0007669"/>
    <property type="project" value="UniProtKB-SubCell"/>
</dbReference>
<feature type="binding site" evidence="13">
    <location>
        <position position="189"/>
    </location>
    <ligand>
        <name>UDP-N-acetyl-alpha-D-muramoyl-L-alanyl-D-glutamate</name>
        <dbReference type="ChEBI" id="CHEBI:83900"/>
    </ligand>
</feature>
<keyword evidence="3 13" id="KW-0133">Cell shape</keyword>
<comment type="function">
    <text evidence="13">Catalyzes the addition of meso-diaminopimelic acid to the nucleotide precursor UDP-N-acetylmuramoyl-L-alanyl-D-glutamate (UMAG) in the biosynthesis of bacterial cell-wall peptidoglycan.</text>
</comment>
<evidence type="ECO:0000256" key="3">
    <source>
        <dbReference type="ARBA" id="ARBA00022960"/>
    </source>
</evidence>
<evidence type="ECO:0000256" key="8">
    <source>
        <dbReference type="ARBA" id="ARBA00066633"/>
    </source>
</evidence>
<dbReference type="GO" id="GO:0051301">
    <property type="term" value="P:cell division"/>
    <property type="evidence" value="ECO:0007669"/>
    <property type="project" value="UniProtKB-KW"/>
</dbReference>
<keyword evidence="13" id="KW-0547">Nucleotide-binding</keyword>
<dbReference type="KEGG" id="vas:GT360_02830"/>
<dbReference type="NCBIfam" id="NF001123">
    <property type="entry name" value="PRK00139.1-1"/>
    <property type="match status" value="1"/>
</dbReference>
<keyword evidence="2 13" id="KW-0132">Cell division</keyword>
<dbReference type="EC" id="6.3.2.13" evidence="8 13"/>
<evidence type="ECO:0000256" key="7">
    <source>
        <dbReference type="ARBA" id="ARBA00050251"/>
    </source>
</evidence>
<evidence type="ECO:0000313" key="19">
    <source>
        <dbReference type="Proteomes" id="UP000464262"/>
    </source>
</evidence>
<evidence type="ECO:0000256" key="9">
    <source>
        <dbReference type="ARBA" id="ARBA00072883"/>
    </source>
</evidence>
<dbReference type="FunFam" id="3.90.190.20:FF:000006">
    <property type="entry name" value="UDP-N-acetylmuramoyl-L-alanyl-D-glutamate--2,6-diaminopimelate ligase"/>
    <property type="match status" value="1"/>
</dbReference>
<feature type="modified residue" description="N6-carboxylysine" evidence="13">
    <location>
        <position position="229"/>
    </location>
</feature>
<dbReference type="SUPFAM" id="SSF53244">
    <property type="entry name" value="MurD-like peptide ligases, peptide-binding domain"/>
    <property type="match status" value="1"/>
</dbReference>
<evidence type="ECO:0000313" key="18">
    <source>
        <dbReference type="EMBL" id="QIA62517.1"/>
    </source>
</evidence>
<dbReference type="InterPro" id="IPR013221">
    <property type="entry name" value="Mur_ligase_cen"/>
</dbReference>
<evidence type="ECO:0000256" key="6">
    <source>
        <dbReference type="ARBA" id="ARBA00023316"/>
    </source>
</evidence>
<proteinExistence type="inferred from homology"/>
<keyword evidence="13" id="KW-0963">Cytoplasm</keyword>
<dbReference type="HAMAP" id="MF_00208">
    <property type="entry name" value="MurE"/>
    <property type="match status" value="1"/>
</dbReference>
<dbReference type="EMBL" id="CP047475">
    <property type="protein sequence ID" value="QIA62517.1"/>
    <property type="molecule type" value="Genomic_DNA"/>
</dbReference>
<dbReference type="Gene3D" id="3.40.1190.10">
    <property type="entry name" value="Mur-like, catalytic domain"/>
    <property type="match status" value="1"/>
</dbReference>